<sequence length="668" mass="77324">MNENEPEQPKNHAPLPLFKYLVQELFLPLERISNDSSIRLPTTEKAKIIDTFIKHWRQYIGNDIYPAIILILPQKDKFRLNYSIKEITLIRICSKIIHLSKNSSDYKSLQKWKQLSYNQMRSRVAFADLLAKIVSTKYIVDPMLKDSKIGISIEEINDTLNKFASVYTKSSQDLTDLMSPILKKLNYDELRFFFRIVLKTSPVFRMERYIFNSWHPDSAKLYDLTNDLKYVFWGLATKKPSERLSNNEISVQIMKPFTPQRSMRTRISYDKIVENFNGDFYIEEKFDGERFQLHMKREDDNNNNTISYKFYTRNANDFTLLYGESSESPGCLSPFISNAFHEKIKSCILDGEMISYDPIRKKALPFSTVKTSALQEFYKQKDNILQTSESYPMFCVFDILLCNGISVEKQPLSERKKLLDKVLYQPVPTRLEKAVFKKCSTKEDIENNLGDAIKADSEGIMIKSPKGKYIVGSTSDSWVKVKPEYLEEFGENIDLVIVGKIPAVKSSYLCALRYDPNENPDTKQPDDDEEDDEDEKVDNNDANEFDEIQVSKPNKTDNVNNASGGIFNCSFYTLCKVANGFSEQDYKQIESLTKGKWHESSKRLPSEEIIKFGKLIPDQWIDPRDSVILEIKARSVDNVLFKNLLKKQAMANIQQPKLLSVRKEVKLG</sequence>
<evidence type="ECO:0000313" key="1">
    <source>
        <dbReference type="EMBL" id="GME93914.1"/>
    </source>
</evidence>
<evidence type="ECO:0000313" key="2">
    <source>
        <dbReference type="Proteomes" id="UP001165101"/>
    </source>
</evidence>
<gene>
    <name evidence="1" type="ORF">Cboi01_000331500</name>
</gene>
<organism evidence="1 2">
    <name type="scientific">Candida boidinii</name>
    <name type="common">Yeast</name>
    <dbReference type="NCBI Taxonomy" id="5477"/>
    <lineage>
        <taxon>Eukaryota</taxon>
        <taxon>Fungi</taxon>
        <taxon>Dikarya</taxon>
        <taxon>Ascomycota</taxon>
        <taxon>Saccharomycotina</taxon>
        <taxon>Pichiomycetes</taxon>
        <taxon>Pichiales</taxon>
        <taxon>Pichiaceae</taxon>
        <taxon>Ogataea</taxon>
        <taxon>Ogataea/Candida clade</taxon>
    </lineage>
</organism>
<keyword evidence="2" id="KW-1185">Reference proteome</keyword>
<accession>A0ACB5TSG1</accession>
<protein>
    <submittedName>
        <fullName evidence="1">Unnamed protein product</fullName>
    </submittedName>
</protein>
<dbReference type="EMBL" id="BSXV01001781">
    <property type="protein sequence ID" value="GME93914.1"/>
    <property type="molecule type" value="Genomic_DNA"/>
</dbReference>
<dbReference type="Proteomes" id="UP001165101">
    <property type="component" value="Unassembled WGS sequence"/>
</dbReference>
<proteinExistence type="predicted"/>
<reference evidence="1" key="1">
    <citation type="submission" date="2023-04" db="EMBL/GenBank/DDBJ databases">
        <title>Candida boidinii NBRC 1967.</title>
        <authorList>
            <person name="Ichikawa N."/>
            <person name="Sato H."/>
            <person name="Tonouchi N."/>
        </authorList>
    </citation>
    <scope>NUCLEOTIDE SEQUENCE</scope>
    <source>
        <strain evidence="1">NBRC 1967</strain>
    </source>
</reference>
<comment type="caution">
    <text evidence="1">The sequence shown here is derived from an EMBL/GenBank/DDBJ whole genome shotgun (WGS) entry which is preliminary data.</text>
</comment>
<name>A0ACB5TSG1_CANBO</name>